<dbReference type="AlphaFoldDB" id="A0A383APE1"/>
<gene>
    <name evidence="1" type="ORF">METZ01_LOCUS462466</name>
</gene>
<protein>
    <submittedName>
        <fullName evidence="1">Uncharacterized protein</fullName>
    </submittedName>
</protein>
<name>A0A383APE1_9ZZZZ</name>
<dbReference type="EMBL" id="UINC01193820">
    <property type="protein sequence ID" value="SVE09612.1"/>
    <property type="molecule type" value="Genomic_DNA"/>
</dbReference>
<proteinExistence type="predicted"/>
<evidence type="ECO:0000313" key="1">
    <source>
        <dbReference type="EMBL" id="SVE09612.1"/>
    </source>
</evidence>
<feature type="non-terminal residue" evidence="1">
    <location>
        <position position="117"/>
    </location>
</feature>
<organism evidence="1">
    <name type="scientific">marine metagenome</name>
    <dbReference type="NCBI Taxonomy" id="408172"/>
    <lineage>
        <taxon>unclassified sequences</taxon>
        <taxon>metagenomes</taxon>
        <taxon>ecological metagenomes</taxon>
    </lineage>
</organism>
<reference evidence="1" key="1">
    <citation type="submission" date="2018-05" db="EMBL/GenBank/DDBJ databases">
        <authorList>
            <person name="Lanie J.A."/>
            <person name="Ng W.-L."/>
            <person name="Kazmierczak K.M."/>
            <person name="Andrzejewski T.M."/>
            <person name="Davidsen T.M."/>
            <person name="Wayne K.J."/>
            <person name="Tettelin H."/>
            <person name="Glass J.I."/>
            <person name="Rusch D."/>
            <person name="Podicherti R."/>
            <person name="Tsui H.-C.T."/>
            <person name="Winkler M.E."/>
        </authorList>
    </citation>
    <scope>NUCLEOTIDE SEQUENCE</scope>
</reference>
<sequence length="117" mass="12975">MVDEDGFAVAMMALRRIKGFGNAKMFELAPRVLELAEKGEISPESLVAIANEGTIVPRYDSTEIKSWLDAERSNCEDWEKQGIQVATAQSSDYPDALKGIRSPPFFLYYKGDIAPLS</sequence>
<accession>A0A383APE1</accession>
<dbReference type="Gene3D" id="3.40.50.450">
    <property type="match status" value="1"/>
</dbReference>